<dbReference type="InterPro" id="IPR051534">
    <property type="entry name" value="CBASS_pafABC_assoc_protein"/>
</dbReference>
<evidence type="ECO:0000259" key="3">
    <source>
        <dbReference type="PROSITE" id="PS51000"/>
    </source>
</evidence>
<dbReference type="PROSITE" id="PS52050">
    <property type="entry name" value="WYL"/>
    <property type="match status" value="1"/>
</dbReference>
<keyword evidence="1" id="KW-0805">Transcription regulation</keyword>
<dbReference type="Pfam" id="PF08279">
    <property type="entry name" value="HTH_11"/>
    <property type="match status" value="1"/>
</dbReference>
<dbReference type="Pfam" id="PF25583">
    <property type="entry name" value="WCX"/>
    <property type="match status" value="1"/>
</dbReference>
<proteinExistence type="predicted"/>
<dbReference type="InterPro" id="IPR057727">
    <property type="entry name" value="WCX_dom"/>
</dbReference>
<keyword evidence="5" id="KW-1185">Reference proteome</keyword>
<evidence type="ECO:0000256" key="1">
    <source>
        <dbReference type="ARBA" id="ARBA00023015"/>
    </source>
</evidence>
<dbReference type="SUPFAM" id="SSF46785">
    <property type="entry name" value="Winged helix' DNA-binding domain"/>
    <property type="match status" value="1"/>
</dbReference>
<dbReference type="AlphaFoldDB" id="A0A2P8DP99"/>
<keyword evidence="4" id="KW-0238">DNA-binding</keyword>
<dbReference type="InterPro" id="IPR001034">
    <property type="entry name" value="DeoR_HTH"/>
</dbReference>
<dbReference type="InterPro" id="IPR036388">
    <property type="entry name" value="WH-like_DNA-bd_sf"/>
</dbReference>
<evidence type="ECO:0000313" key="4">
    <source>
        <dbReference type="EMBL" id="PSK99052.1"/>
    </source>
</evidence>
<dbReference type="InterPro" id="IPR028349">
    <property type="entry name" value="PafC-like"/>
</dbReference>
<dbReference type="EMBL" id="PYGA01000004">
    <property type="protein sequence ID" value="PSK99052.1"/>
    <property type="molecule type" value="Genomic_DNA"/>
</dbReference>
<keyword evidence="2" id="KW-0804">Transcription</keyword>
<dbReference type="InterPro" id="IPR013196">
    <property type="entry name" value="HTH_11"/>
</dbReference>
<gene>
    <name evidence="4" type="ORF">CLV63_104276</name>
</gene>
<dbReference type="Pfam" id="PF13280">
    <property type="entry name" value="WYL"/>
    <property type="match status" value="1"/>
</dbReference>
<sequence>MGNTGGMRAGRLLSLLLLLQNRGRLTAAQLAAELEVSERTVYRDVESLGAAGIPIYADRGTGGGYRLLDGYRTRLTGLTGAEADSLFLAGLPEAAAELGLGAEMAAAHLKLLAALPEGLRERAERVRSRFHLDTTRWFGTTEPAPHLAPLATAVWEQHTLDLTYRRNDGQVVDRTIDPLGLVLKSGAWYFIARVHSSRPGTPYSSTGPRTFRAARIAHLADTGRVFERPAGFDLDTTWAASASQFQAGMRNLRTRVRLTPRGLALVRELSAPLTAADLPPPGTPADPDGRTTAVLHMESVYHAMVEFASYGPDIEVVEPTELRDRLGAYLRAAAERYGAPPGEPGENAPPGNPA</sequence>
<dbReference type="Proteomes" id="UP000240542">
    <property type="component" value="Unassembled WGS sequence"/>
</dbReference>
<dbReference type="PIRSF" id="PIRSF016838">
    <property type="entry name" value="PafC"/>
    <property type="match status" value="1"/>
</dbReference>
<protein>
    <submittedName>
        <fullName evidence="4">Putative DNA-binding transcriptional regulator YafY</fullName>
    </submittedName>
</protein>
<dbReference type="GO" id="GO:0003677">
    <property type="term" value="F:DNA binding"/>
    <property type="evidence" value="ECO:0007669"/>
    <property type="project" value="UniProtKB-KW"/>
</dbReference>
<evidence type="ECO:0000313" key="5">
    <source>
        <dbReference type="Proteomes" id="UP000240542"/>
    </source>
</evidence>
<organism evidence="4 5">
    <name type="scientific">Murinocardiopsis flavida</name>
    <dbReference type="NCBI Taxonomy" id="645275"/>
    <lineage>
        <taxon>Bacteria</taxon>
        <taxon>Bacillati</taxon>
        <taxon>Actinomycetota</taxon>
        <taxon>Actinomycetes</taxon>
        <taxon>Streptosporangiales</taxon>
        <taxon>Nocardiopsidaceae</taxon>
        <taxon>Murinocardiopsis</taxon>
    </lineage>
</organism>
<dbReference type="PROSITE" id="PS51000">
    <property type="entry name" value="HTH_DEOR_2"/>
    <property type="match status" value="1"/>
</dbReference>
<reference evidence="4 5" key="1">
    <citation type="submission" date="2018-03" db="EMBL/GenBank/DDBJ databases">
        <title>Genomic Encyclopedia of Archaeal and Bacterial Type Strains, Phase II (KMG-II): from individual species to whole genera.</title>
        <authorList>
            <person name="Goeker M."/>
        </authorList>
    </citation>
    <scope>NUCLEOTIDE SEQUENCE [LARGE SCALE GENOMIC DNA]</scope>
    <source>
        <strain evidence="4 5">DSM 45312</strain>
    </source>
</reference>
<feature type="domain" description="HTH deoR-type" evidence="3">
    <location>
        <begin position="8"/>
        <end position="66"/>
    </location>
</feature>
<accession>A0A2P8DP99</accession>
<name>A0A2P8DP99_9ACTN</name>
<evidence type="ECO:0000256" key="2">
    <source>
        <dbReference type="ARBA" id="ARBA00023163"/>
    </source>
</evidence>
<dbReference type="Gene3D" id="1.10.10.10">
    <property type="entry name" value="Winged helix-like DNA-binding domain superfamily/Winged helix DNA-binding domain"/>
    <property type="match status" value="1"/>
</dbReference>
<dbReference type="PANTHER" id="PTHR34580:SF1">
    <property type="entry name" value="PROTEIN PAFC"/>
    <property type="match status" value="1"/>
</dbReference>
<dbReference type="InterPro" id="IPR026881">
    <property type="entry name" value="WYL_dom"/>
</dbReference>
<dbReference type="InterPro" id="IPR036390">
    <property type="entry name" value="WH_DNA-bd_sf"/>
</dbReference>
<comment type="caution">
    <text evidence="4">The sequence shown here is derived from an EMBL/GenBank/DDBJ whole genome shotgun (WGS) entry which is preliminary data.</text>
</comment>
<dbReference type="PANTHER" id="PTHR34580">
    <property type="match status" value="1"/>
</dbReference>
<dbReference type="GO" id="GO:0003700">
    <property type="term" value="F:DNA-binding transcription factor activity"/>
    <property type="evidence" value="ECO:0007669"/>
    <property type="project" value="InterPro"/>
</dbReference>